<dbReference type="InterPro" id="IPR011990">
    <property type="entry name" value="TPR-like_helical_dom_sf"/>
</dbReference>
<name>A0A066VGB9_TILAU</name>
<feature type="region of interest" description="Disordered" evidence="9">
    <location>
        <begin position="923"/>
        <end position="943"/>
    </location>
</feature>
<evidence type="ECO:0000256" key="8">
    <source>
        <dbReference type="PROSITE-ProRule" id="PRU00339"/>
    </source>
</evidence>
<evidence type="ECO:0000256" key="6">
    <source>
        <dbReference type="ARBA" id="ARBA00022737"/>
    </source>
</evidence>
<feature type="region of interest" description="Disordered" evidence="9">
    <location>
        <begin position="2284"/>
        <end position="2303"/>
    </location>
</feature>
<keyword evidence="7 8" id="KW-0802">TPR repeat</keyword>
<keyword evidence="6" id="KW-0677">Repeat</keyword>
<dbReference type="Proteomes" id="UP000027361">
    <property type="component" value="Unassembled WGS sequence"/>
</dbReference>
<feature type="region of interest" description="Disordered" evidence="9">
    <location>
        <begin position="579"/>
        <end position="604"/>
    </location>
</feature>
<evidence type="ECO:0000313" key="12">
    <source>
        <dbReference type="Proteomes" id="UP000027361"/>
    </source>
</evidence>
<feature type="repeat" description="TPR" evidence="8">
    <location>
        <begin position="1572"/>
        <end position="1605"/>
    </location>
</feature>
<feature type="region of interest" description="Disordered" evidence="9">
    <location>
        <begin position="1"/>
        <end position="50"/>
    </location>
</feature>
<comment type="caution">
    <text evidence="11">The sequence shown here is derived from an EMBL/GenBank/DDBJ whole genome shotgun (WGS) entry which is preliminary data.</text>
</comment>
<dbReference type="SMART" id="SM00028">
    <property type="entry name" value="TPR"/>
    <property type="match status" value="3"/>
</dbReference>
<feature type="region of interest" description="Disordered" evidence="9">
    <location>
        <begin position="686"/>
        <end position="707"/>
    </location>
</feature>
<dbReference type="HOGENOM" id="CLU_000958_0_0_1"/>
<dbReference type="STRING" id="1037660.A0A066VGB9"/>
<dbReference type="OrthoDB" id="421121at2759"/>
<evidence type="ECO:0000256" key="7">
    <source>
        <dbReference type="ARBA" id="ARBA00022803"/>
    </source>
</evidence>
<keyword evidence="12" id="KW-1185">Reference proteome</keyword>
<dbReference type="GeneID" id="25265004"/>
<dbReference type="Gene3D" id="3.40.50.11380">
    <property type="match status" value="1"/>
</dbReference>
<evidence type="ECO:0000259" key="10">
    <source>
        <dbReference type="Pfam" id="PF13844"/>
    </source>
</evidence>
<dbReference type="Gene3D" id="3.40.50.2000">
    <property type="entry name" value="Glycogen Phosphorylase B"/>
    <property type="match status" value="1"/>
</dbReference>
<feature type="domain" description="O-GlcNAc transferase C-terminal" evidence="10">
    <location>
        <begin position="1794"/>
        <end position="1978"/>
    </location>
</feature>
<feature type="compositionally biased region" description="Low complexity" evidence="9">
    <location>
        <begin position="396"/>
        <end position="411"/>
    </location>
</feature>
<dbReference type="GO" id="GO:0006493">
    <property type="term" value="P:protein O-linked glycosylation"/>
    <property type="evidence" value="ECO:0007669"/>
    <property type="project" value="TreeGrafter"/>
</dbReference>
<organism evidence="11 12">
    <name type="scientific">Tilletiaria anomala (strain ATCC 24038 / CBS 436.72 / UBC 951)</name>
    <dbReference type="NCBI Taxonomy" id="1037660"/>
    <lineage>
        <taxon>Eukaryota</taxon>
        <taxon>Fungi</taxon>
        <taxon>Dikarya</taxon>
        <taxon>Basidiomycota</taxon>
        <taxon>Ustilaginomycotina</taxon>
        <taxon>Exobasidiomycetes</taxon>
        <taxon>Georgefischeriales</taxon>
        <taxon>Tilletiariaceae</taxon>
        <taxon>Tilletiaria</taxon>
    </lineage>
</organism>
<feature type="compositionally biased region" description="Low complexity" evidence="9">
    <location>
        <begin position="686"/>
        <end position="702"/>
    </location>
</feature>
<dbReference type="PANTHER" id="PTHR44998">
    <property type="match status" value="1"/>
</dbReference>
<evidence type="ECO:0000256" key="9">
    <source>
        <dbReference type="SAM" id="MobiDB-lite"/>
    </source>
</evidence>
<feature type="compositionally biased region" description="Polar residues" evidence="9">
    <location>
        <begin position="463"/>
        <end position="490"/>
    </location>
</feature>
<feature type="region of interest" description="Disordered" evidence="9">
    <location>
        <begin position="344"/>
        <end position="365"/>
    </location>
</feature>
<dbReference type="RefSeq" id="XP_013241492.1">
    <property type="nucleotide sequence ID" value="XM_013386038.1"/>
</dbReference>
<dbReference type="SUPFAM" id="SSF48452">
    <property type="entry name" value="TPR-like"/>
    <property type="match status" value="2"/>
</dbReference>
<evidence type="ECO:0000256" key="3">
    <source>
        <dbReference type="ARBA" id="ARBA00011970"/>
    </source>
</evidence>
<dbReference type="PANTHER" id="PTHR44998:SF1">
    <property type="entry name" value="UDP-N-ACETYLGLUCOSAMINE--PEPTIDE N-ACETYLGLUCOSAMINYLTRANSFERASE 110 KDA SUBUNIT"/>
    <property type="match status" value="1"/>
</dbReference>
<protein>
    <recommendedName>
        <fullName evidence="3">protein O-GlcNAc transferase</fullName>
        <ecNumber evidence="3">2.4.1.255</ecNumber>
    </recommendedName>
</protein>
<dbReference type="Pfam" id="PF13181">
    <property type="entry name" value="TPR_8"/>
    <property type="match status" value="2"/>
</dbReference>
<dbReference type="InterPro" id="IPR019734">
    <property type="entry name" value="TPR_rpt"/>
</dbReference>
<dbReference type="EC" id="2.4.1.255" evidence="3"/>
<comment type="pathway">
    <text evidence="1">Protein modification; protein glycosylation.</text>
</comment>
<feature type="region of interest" description="Disordered" evidence="9">
    <location>
        <begin position="384"/>
        <end position="411"/>
    </location>
</feature>
<reference evidence="11 12" key="1">
    <citation type="submission" date="2014-05" db="EMBL/GenBank/DDBJ databases">
        <title>Draft genome sequence of a rare smut relative, Tilletiaria anomala UBC 951.</title>
        <authorList>
            <consortium name="DOE Joint Genome Institute"/>
            <person name="Toome M."/>
            <person name="Kuo A."/>
            <person name="Henrissat B."/>
            <person name="Lipzen A."/>
            <person name="Tritt A."/>
            <person name="Yoshinaga Y."/>
            <person name="Zane M."/>
            <person name="Barry K."/>
            <person name="Grigoriev I.V."/>
            <person name="Spatafora J.W."/>
            <person name="Aimea M.C."/>
        </authorList>
    </citation>
    <scope>NUCLEOTIDE SEQUENCE [LARGE SCALE GENOMIC DNA]</scope>
    <source>
        <strain evidence="11 12">UBC 951</strain>
    </source>
</reference>
<gene>
    <name evidence="11" type="ORF">K437DRAFT_258520</name>
</gene>
<dbReference type="Pfam" id="PF13844">
    <property type="entry name" value="Glyco_transf_41"/>
    <property type="match status" value="2"/>
</dbReference>
<feature type="domain" description="O-GlcNAc transferase C-terminal" evidence="10">
    <location>
        <begin position="2081"/>
        <end position="2237"/>
    </location>
</feature>
<keyword evidence="4" id="KW-0328">Glycosyltransferase</keyword>
<keyword evidence="5 11" id="KW-0808">Transferase</keyword>
<feature type="compositionally biased region" description="Low complexity" evidence="9">
    <location>
        <begin position="2284"/>
        <end position="2295"/>
    </location>
</feature>
<accession>A0A066VGB9</accession>
<feature type="compositionally biased region" description="Basic and acidic residues" evidence="9">
    <location>
        <begin position="923"/>
        <end position="942"/>
    </location>
</feature>
<dbReference type="EMBL" id="JMSN01000087">
    <property type="protein sequence ID" value="KDN40777.1"/>
    <property type="molecule type" value="Genomic_DNA"/>
</dbReference>
<dbReference type="Pfam" id="PF13374">
    <property type="entry name" value="TPR_10"/>
    <property type="match status" value="1"/>
</dbReference>
<feature type="repeat" description="TPR" evidence="8">
    <location>
        <begin position="1136"/>
        <end position="1169"/>
    </location>
</feature>
<dbReference type="Gene3D" id="1.25.40.10">
    <property type="entry name" value="Tetratricopeptide repeat domain"/>
    <property type="match status" value="3"/>
</dbReference>
<evidence type="ECO:0000256" key="5">
    <source>
        <dbReference type="ARBA" id="ARBA00022679"/>
    </source>
</evidence>
<dbReference type="InterPro" id="IPR029489">
    <property type="entry name" value="OGT/SEC/SPY_C"/>
</dbReference>
<dbReference type="PROSITE" id="PS50293">
    <property type="entry name" value="TPR_REGION"/>
    <property type="match status" value="1"/>
</dbReference>
<evidence type="ECO:0000313" key="11">
    <source>
        <dbReference type="EMBL" id="KDN40777.1"/>
    </source>
</evidence>
<feature type="region of interest" description="Disordered" evidence="9">
    <location>
        <begin position="258"/>
        <end position="282"/>
    </location>
</feature>
<comment type="similarity">
    <text evidence="2">Belongs to the glycosyltransferase 41 family. O-GlcNAc transferase subfamily.</text>
</comment>
<feature type="repeat" description="TPR" evidence="8">
    <location>
        <begin position="1606"/>
        <end position="1639"/>
    </location>
</feature>
<evidence type="ECO:0000256" key="2">
    <source>
        <dbReference type="ARBA" id="ARBA00005386"/>
    </source>
</evidence>
<dbReference type="PROSITE" id="PS50005">
    <property type="entry name" value="TPR"/>
    <property type="match status" value="3"/>
</dbReference>
<feature type="region of interest" description="Disordered" evidence="9">
    <location>
        <begin position="463"/>
        <end position="517"/>
    </location>
</feature>
<dbReference type="InParanoid" id="A0A066VGB9"/>
<dbReference type="GO" id="GO:0097363">
    <property type="term" value="F:protein O-acetylglucosaminyltransferase activity"/>
    <property type="evidence" value="ECO:0007669"/>
    <property type="project" value="UniProtKB-EC"/>
</dbReference>
<dbReference type="FunFam" id="3.40.50.2000:FF:000110">
    <property type="entry name" value="UDP-N-acetylglucosaminyltransferase protein"/>
    <property type="match status" value="1"/>
</dbReference>
<proteinExistence type="inferred from homology"/>
<dbReference type="OMA" id="ILWSATP"/>
<evidence type="ECO:0000256" key="4">
    <source>
        <dbReference type="ARBA" id="ARBA00022676"/>
    </source>
</evidence>
<sequence length="2412" mass="256492">MTEPTSTKRRAVERRGGADGPTPAPALPNGDTAAASAAAVGGPNADRETSDNILTHTVSESPGFGAGPSLVSAVPSSIASAQALDTPQAQQVSSQVVAEARANSLAASRVAQAQAQAVANSLSGSSLAASLVRIPGPASAASMLRAAEVFAAEASTSPAALHAISASLISQAQKTGEALVMAQAQLTGIPIGSAAGAAAAAAPPGSSANAGEGQIAGVHRRTSEGGFRIDAPTADLLDYSSSLTAHISQAIARQQAMSAASSSSPAHTISSSSSHAQQSFAVGSTQSAAANANATSGSNTDITHELVAVARAEITDIAVRAAAQEAQAQGLVQEMMRTRSIQPTSTSAVGLGTGIGDRKGEQDSTTLHTAATASALLGAGVQSSALKRTSTDEARSSIGSNSSSGGRQPSSGVAAVDAYLANLGLAQIRVPLAAPAARSFASSSTMPTDITVPVPRSIATSQPFGQEVDQSSAAIPTKSTSMPAAATTDSRFQEQLGRRNAAGSTRARRWDESDPLADLKVGGVPSMPLMPAPALQMLPPPDSPAFLLEHFAKAARPGKVKGSAPAAGAAHRLEVTSAKSGTSLSFKPQRPAVKGAPNKMMDGERGTAPAIQVEGEDAQGKGQQESLMELKEGLAPLLIARQRQGQGDELSLSLGGQFPFQVVQTPGGTARPGWWIPTSALESGGAYSSSSAGAASSGKHSGQNGDNNAVRRASACFQPSYRTFTSDEFAALASAAAFTTAALTTKACRASATSQDGDTTMAGAAASGITLASGTAATGDGPTEARADEQTEWAPLSPHQQEQIAAQLRAWAGLEGPERQNEARKALEERKVQLLEDASTSGGALSVARAMENGGFDDFDAPIEQVPPSAFFPPDFASHYQAQLRALAEGYYERLHKEDLARSHFAASDAAAAAAAATLEQTARESRRASMSRITKDARQDDVVPSAGASVKGLLPNRKRTALEEERLDMEKLSHEQARNQQVIRNAVQSQNDAHYGMPGPAYGNGNQMPNLPPAQDPIQLIAAASGAAGVDVRSSQVRDQLLQFAHILYSTGSTTVPVSSASAGQDGSLSAGWAEKTAVTQLHPTLLPLLHTLHGLHPEHLPTLLLLSCAYYTAGDLPGSLWYNNLILRLDPQYVEAMSNIGTTLRALGRWREAESWWWRAVKLRPGYWDAYENLLGVLCSPRHVDTDTPSAFASAQQQRGEVKPVANGGLPSLPAHDLAAVKPKAAMTGPRFVEALRLCEFVERQITGMAISSHAHEKSAQPCTSGAYAPPIGCPFTLPAAQVPRLQNLYYGKGNLKYVLPDLGPVPAASEYEHAIEIVISPHTYLAYSTRDLIVAVCVVSVLSLGVETPGFPGSAAAFKVAQAMGLNLADQAQARLVATGAYASLMRGGVLALVRRAGDELVHMLVQLGGGHLPMFLLLPAPALRLAKIIFSETNGTLPSLATPIPGKRPSDPNALAQAIQQTNMTTSTVMLTLAKLYQDATASPTAGPHGALTLGGIPPSVSLLLPLYYMSLSLNASASTCNNLGILFSSIPTVTTVLDTAGRPQKVNGQSLAMQYYSHGLQLDAQHPHLYTNLGSLLKDLGHLSEAIKMYEKAVACNPKFDVALANLGNAIKDQGRTQDSVIYYRRAVEVNPNFPEALCGLVNALLAVCDWNEVYEADSPLMARVTELVNKQLDEGCHYGTGTMQLDRPLQSWIRIIANATGDWRHEAHAAWAERLSHFFAPVNQRDQTLGEGSFVIRLVEKLMRKMQRRWFLDLAAQSNAAGTVLRPSAADAARYVRPTLPTRMIAAAVPTVLPFHTFTYPLSARQIRLISHRNALRISQTTLTQMWLPAHVYPPPPLPAPTINVGYISSDFNNHPLAHLMQSCFGFHDRSRFNIHLYATTVSDQSPFRQKIEKEAQHFLDVSAWTNEQVIDRIIQDCIHILINLNGYTKGARNEIFAARPCPVQMEFMGFAGPLVSGWTDWVIADPIVCPPSFTSGDVWRKALSQSHANGGAGSYTHTAPLRPTDLDGDLDPEGPRDDWLYSERFIYMPHSYFVNDHKQGFQEDGSLEKAQTPEGLWRLEEQKRWVARKELFPNLPDDYIIFTDFNQLYKCEPSLFRLWLRILARVPKSILWLLRFPASGEPHLLASAREWAGDEVASRVVFTDVAPKHIHIQRGRIADLFLDTTECNAHTTAADILWSGTPVLTWPKHMHKMCSRVAASIVKATGLEAQLVVDSEQAYEDRAVQLAHALHYDYIDAQGCIVPPVQPATDTITADALAINNSASSAVPHYAPQAASQAGTAGATAPTSKHAIETGSAQTSAKKIAVQVTAPSASVKLLRGLQAPSGAVSRRSKGELSDLRKQLFLTREQSPLFDTRAWVRALERGYEEAWRRWVAGTDSEDTVEWQALPPDAPEKISSHIWVQPD</sequence>
<evidence type="ECO:0000256" key="1">
    <source>
        <dbReference type="ARBA" id="ARBA00004922"/>
    </source>
</evidence>